<proteinExistence type="predicted"/>
<evidence type="ECO:0000256" key="1">
    <source>
        <dbReference type="SAM" id="MobiDB-lite"/>
    </source>
</evidence>
<feature type="region of interest" description="Disordered" evidence="1">
    <location>
        <begin position="284"/>
        <end position="307"/>
    </location>
</feature>
<feature type="compositionally biased region" description="Basic and acidic residues" evidence="1">
    <location>
        <begin position="287"/>
        <end position="307"/>
    </location>
</feature>
<dbReference type="EMBL" id="MCBR01013998">
    <property type="protein sequence ID" value="RKF63327.1"/>
    <property type="molecule type" value="Genomic_DNA"/>
</dbReference>
<feature type="compositionally biased region" description="Polar residues" evidence="1">
    <location>
        <begin position="90"/>
        <end position="100"/>
    </location>
</feature>
<feature type="region of interest" description="Disordered" evidence="1">
    <location>
        <begin position="90"/>
        <end position="110"/>
    </location>
</feature>
<protein>
    <submittedName>
        <fullName evidence="2">Uncharacterized protein</fullName>
    </submittedName>
</protein>
<sequence>MVGMATENMRGVSTEREFLGYGRDSRRASRAGMSGLWLSVIPDISIYTFTKIFTSHKYSYNLILPASRTSTFPKNIPNEIILQESAPKTLTKRNPTSTPNKPIKSNHWSDPKIKDKINKDVKFKSNIRGPGPIEGHKGGDDGIESVVRALVYLREDEQLIVREGIDGADDKGVAVLEGNVHDLLPILGNKEPDEGVEVLDNLENKSMDWFVKVRAFIDSQMCQYVSHAASSKKFPAVNIPSTNPGLDILYLVMASDFEEADYVPIKLGLRLPVKGKDRLPVLLGKGGEGDKESRCKDKGLGGAEDEGRVLRKPRSREVLWYTLIVYPQF</sequence>
<dbReference type="AlphaFoldDB" id="A0A420I104"/>
<evidence type="ECO:0000313" key="3">
    <source>
        <dbReference type="Proteomes" id="UP000285405"/>
    </source>
</evidence>
<name>A0A420I104_9PEZI</name>
<evidence type="ECO:0000313" key="2">
    <source>
        <dbReference type="EMBL" id="RKF63327.1"/>
    </source>
</evidence>
<gene>
    <name evidence="2" type="ORF">GcC1_139020</name>
</gene>
<organism evidence="2 3">
    <name type="scientific">Golovinomyces cichoracearum</name>
    <dbReference type="NCBI Taxonomy" id="62708"/>
    <lineage>
        <taxon>Eukaryota</taxon>
        <taxon>Fungi</taxon>
        <taxon>Dikarya</taxon>
        <taxon>Ascomycota</taxon>
        <taxon>Pezizomycotina</taxon>
        <taxon>Leotiomycetes</taxon>
        <taxon>Erysiphales</taxon>
        <taxon>Erysiphaceae</taxon>
        <taxon>Golovinomyces</taxon>
    </lineage>
</organism>
<comment type="caution">
    <text evidence="2">The sequence shown here is derived from an EMBL/GenBank/DDBJ whole genome shotgun (WGS) entry which is preliminary data.</text>
</comment>
<accession>A0A420I104</accession>
<reference evidence="2 3" key="1">
    <citation type="journal article" date="2018" name="BMC Genomics">
        <title>Comparative genome analyses reveal sequence features reflecting distinct modes of host-adaptation between dicot and monocot powdery mildew.</title>
        <authorList>
            <person name="Wu Y."/>
            <person name="Ma X."/>
            <person name="Pan Z."/>
            <person name="Kale S.D."/>
            <person name="Song Y."/>
            <person name="King H."/>
            <person name="Zhang Q."/>
            <person name="Presley C."/>
            <person name="Deng X."/>
            <person name="Wei C.I."/>
            <person name="Xiao S."/>
        </authorList>
    </citation>
    <scope>NUCLEOTIDE SEQUENCE [LARGE SCALE GENOMIC DNA]</scope>
    <source>
        <strain evidence="2">UCSC1</strain>
    </source>
</reference>
<dbReference type="Proteomes" id="UP000285405">
    <property type="component" value="Unassembled WGS sequence"/>
</dbReference>